<gene>
    <name evidence="2" type="ORF">NC653_010556</name>
</gene>
<name>A0AAD6R028_9ROSI</name>
<protein>
    <submittedName>
        <fullName evidence="2">Uncharacterized protein</fullName>
    </submittedName>
</protein>
<sequence>MKQELHLFQIPVISVFGKPDVKMRNFNFISMAIGFLYFFIWVMLHQEKERDSICNAFLQRNAF</sequence>
<keyword evidence="1" id="KW-1133">Transmembrane helix</keyword>
<evidence type="ECO:0000313" key="3">
    <source>
        <dbReference type="Proteomes" id="UP001164929"/>
    </source>
</evidence>
<dbReference type="AlphaFoldDB" id="A0AAD6R028"/>
<keyword evidence="1" id="KW-0812">Transmembrane</keyword>
<reference evidence="2 3" key="1">
    <citation type="journal article" date="2023" name="Mol. Ecol. Resour.">
        <title>Chromosome-level genome assembly of a triploid poplar Populus alba 'Berolinensis'.</title>
        <authorList>
            <person name="Chen S."/>
            <person name="Yu Y."/>
            <person name="Wang X."/>
            <person name="Wang S."/>
            <person name="Zhang T."/>
            <person name="Zhou Y."/>
            <person name="He R."/>
            <person name="Meng N."/>
            <person name="Wang Y."/>
            <person name="Liu W."/>
            <person name="Liu Z."/>
            <person name="Liu J."/>
            <person name="Guo Q."/>
            <person name="Huang H."/>
            <person name="Sederoff R.R."/>
            <person name="Wang G."/>
            <person name="Qu G."/>
            <person name="Chen S."/>
        </authorList>
    </citation>
    <scope>NUCLEOTIDE SEQUENCE [LARGE SCALE GENOMIC DNA]</scope>
    <source>
        <strain evidence="2">SC-2020</strain>
    </source>
</reference>
<keyword evidence="3" id="KW-1185">Reference proteome</keyword>
<keyword evidence="1" id="KW-0472">Membrane</keyword>
<accession>A0AAD6R028</accession>
<dbReference type="Proteomes" id="UP001164929">
    <property type="component" value="Chromosome 4"/>
</dbReference>
<comment type="caution">
    <text evidence="2">The sequence shown here is derived from an EMBL/GenBank/DDBJ whole genome shotgun (WGS) entry which is preliminary data.</text>
</comment>
<dbReference type="EMBL" id="JAQIZT010000004">
    <property type="protein sequence ID" value="KAJ6999839.1"/>
    <property type="molecule type" value="Genomic_DNA"/>
</dbReference>
<feature type="transmembrane region" description="Helical" evidence="1">
    <location>
        <begin position="26"/>
        <end position="44"/>
    </location>
</feature>
<evidence type="ECO:0000313" key="2">
    <source>
        <dbReference type="EMBL" id="KAJ6999839.1"/>
    </source>
</evidence>
<proteinExistence type="predicted"/>
<evidence type="ECO:0000256" key="1">
    <source>
        <dbReference type="SAM" id="Phobius"/>
    </source>
</evidence>
<organism evidence="2 3">
    <name type="scientific">Populus alba x Populus x berolinensis</name>
    <dbReference type="NCBI Taxonomy" id="444605"/>
    <lineage>
        <taxon>Eukaryota</taxon>
        <taxon>Viridiplantae</taxon>
        <taxon>Streptophyta</taxon>
        <taxon>Embryophyta</taxon>
        <taxon>Tracheophyta</taxon>
        <taxon>Spermatophyta</taxon>
        <taxon>Magnoliopsida</taxon>
        <taxon>eudicotyledons</taxon>
        <taxon>Gunneridae</taxon>
        <taxon>Pentapetalae</taxon>
        <taxon>rosids</taxon>
        <taxon>fabids</taxon>
        <taxon>Malpighiales</taxon>
        <taxon>Salicaceae</taxon>
        <taxon>Saliceae</taxon>
        <taxon>Populus</taxon>
    </lineage>
</organism>